<dbReference type="PANTHER" id="PTHR19446">
    <property type="entry name" value="REVERSE TRANSCRIPTASES"/>
    <property type="match status" value="1"/>
</dbReference>
<dbReference type="EMBL" id="UZAH01026851">
    <property type="protein sequence ID" value="VDO86060.1"/>
    <property type="molecule type" value="Genomic_DNA"/>
</dbReference>
<gene>
    <name evidence="2" type="ORF">HPBE_LOCUS10706</name>
</gene>
<dbReference type="PROSITE" id="PS50878">
    <property type="entry name" value="RT_POL"/>
    <property type="match status" value="1"/>
</dbReference>
<dbReference type="Proteomes" id="UP000050761">
    <property type="component" value="Unassembled WGS sequence"/>
</dbReference>
<dbReference type="Pfam" id="PF00078">
    <property type="entry name" value="RVT_1"/>
    <property type="match status" value="1"/>
</dbReference>
<sequence>MEKYREKRKPCYVVFLDFEKAYDRLPRTLLWKSLRGRGVPERLITVVRRLESGGSALSPFLFVLKLDCIVKYLEEGFLRTILYADDIALVADSREELEEKVSCGK</sequence>
<evidence type="ECO:0000313" key="4">
    <source>
        <dbReference type="WBParaSite" id="HPBE_0001070501-mRNA-1"/>
    </source>
</evidence>
<keyword evidence="3" id="KW-1185">Reference proteome</keyword>
<feature type="domain" description="Reverse transcriptase" evidence="1">
    <location>
        <begin position="1"/>
        <end position="105"/>
    </location>
</feature>
<reference evidence="4" key="2">
    <citation type="submission" date="2019-09" db="UniProtKB">
        <authorList>
            <consortium name="WormBaseParasite"/>
        </authorList>
    </citation>
    <scope>IDENTIFICATION</scope>
</reference>
<dbReference type="AlphaFoldDB" id="A0A183FS33"/>
<dbReference type="WBParaSite" id="HPBE_0001070501-mRNA-1">
    <property type="protein sequence ID" value="HPBE_0001070501-mRNA-1"/>
    <property type="gene ID" value="HPBE_0001070501"/>
</dbReference>
<accession>A0A3P7YDM3</accession>
<evidence type="ECO:0000259" key="1">
    <source>
        <dbReference type="PROSITE" id="PS50878"/>
    </source>
</evidence>
<proteinExistence type="predicted"/>
<protein>
    <submittedName>
        <fullName evidence="4">Reverse transcriptase domain-containing protein</fullName>
    </submittedName>
</protein>
<dbReference type="InterPro" id="IPR000477">
    <property type="entry name" value="RT_dom"/>
</dbReference>
<name>A0A183FS33_HELPZ</name>
<organism evidence="3 4">
    <name type="scientific">Heligmosomoides polygyrus</name>
    <name type="common">Parasitic roundworm</name>
    <dbReference type="NCBI Taxonomy" id="6339"/>
    <lineage>
        <taxon>Eukaryota</taxon>
        <taxon>Metazoa</taxon>
        <taxon>Ecdysozoa</taxon>
        <taxon>Nematoda</taxon>
        <taxon>Chromadorea</taxon>
        <taxon>Rhabditida</taxon>
        <taxon>Rhabditina</taxon>
        <taxon>Rhabditomorpha</taxon>
        <taxon>Strongyloidea</taxon>
        <taxon>Heligmosomidae</taxon>
        <taxon>Heligmosomoides</taxon>
    </lineage>
</organism>
<reference evidence="2 3" key="1">
    <citation type="submission" date="2018-11" db="EMBL/GenBank/DDBJ databases">
        <authorList>
            <consortium name="Pathogen Informatics"/>
        </authorList>
    </citation>
    <scope>NUCLEOTIDE SEQUENCE [LARGE SCALE GENOMIC DNA]</scope>
</reference>
<dbReference type="OrthoDB" id="410104at2759"/>
<evidence type="ECO:0000313" key="3">
    <source>
        <dbReference type="Proteomes" id="UP000050761"/>
    </source>
</evidence>
<accession>A0A183FS33</accession>
<evidence type="ECO:0000313" key="2">
    <source>
        <dbReference type="EMBL" id="VDO86060.1"/>
    </source>
</evidence>